<sequence>MAVSAIDISRSLSGIDFPVNKDGLVNHARQKNANQEIIDTLQQMPEREYGNMADVEHAFGEVK</sequence>
<dbReference type="RefSeq" id="WP_006195553.1">
    <property type="nucleotide sequence ID" value="NZ_CAWMRI010000015.1"/>
</dbReference>
<dbReference type="Proteomes" id="UP000076555">
    <property type="component" value="Unassembled WGS sequence"/>
</dbReference>
<dbReference type="EMBL" id="LWAJ01000015">
    <property type="protein sequence ID" value="KZL51591.1"/>
    <property type="molecule type" value="Genomic_DNA"/>
</dbReference>
<evidence type="ECO:0000313" key="1">
    <source>
        <dbReference type="EMBL" id="KZL51591.1"/>
    </source>
</evidence>
<protein>
    <recommendedName>
        <fullName evidence="3">DUF2795 domain-containing protein</fullName>
    </recommendedName>
</protein>
<organism evidence="1 2">
    <name type="scientific">Nodularia spumigena CENA596</name>
    <dbReference type="NCBI Taxonomy" id="1819295"/>
    <lineage>
        <taxon>Bacteria</taxon>
        <taxon>Bacillati</taxon>
        <taxon>Cyanobacteriota</taxon>
        <taxon>Cyanophyceae</taxon>
        <taxon>Nostocales</taxon>
        <taxon>Nodulariaceae</taxon>
        <taxon>Nodularia</taxon>
    </lineage>
</organism>
<name>A0A166KVH9_NODSP</name>
<evidence type="ECO:0000313" key="2">
    <source>
        <dbReference type="Proteomes" id="UP000076555"/>
    </source>
</evidence>
<reference evidence="1 2" key="1">
    <citation type="submission" date="2016-04" db="EMBL/GenBank/DDBJ databases">
        <title>Draft Genome Assembly of the Bloom-forming Cyanobacterium Nodularia spumigena Strain CENA596 in Shrimp Production Ponds.</title>
        <authorList>
            <person name="Popin R.V."/>
            <person name="Rigonato J."/>
            <person name="Abreu V.A."/>
            <person name="Andreote A.P."/>
            <person name="Silveira S.B."/>
            <person name="Odebrecht C."/>
            <person name="Fiore M.F."/>
        </authorList>
    </citation>
    <scope>NUCLEOTIDE SEQUENCE [LARGE SCALE GENOMIC DNA]</scope>
    <source>
        <strain evidence="1 2">CENA596</strain>
    </source>
</reference>
<dbReference type="AlphaFoldDB" id="A0A166KVH9"/>
<dbReference type="InterPro" id="IPR021527">
    <property type="entry name" value="DUF2795"/>
</dbReference>
<gene>
    <name evidence="1" type="ORF">A2T98_01660</name>
</gene>
<dbReference type="Pfam" id="PF11387">
    <property type="entry name" value="DUF2795"/>
    <property type="match status" value="1"/>
</dbReference>
<accession>A0A166KVH9</accession>
<dbReference type="OrthoDB" id="6161020at2"/>
<evidence type="ECO:0008006" key="3">
    <source>
        <dbReference type="Google" id="ProtNLM"/>
    </source>
</evidence>
<comment type="caution">
    <text evidence="1">The sequence shown here is derived from an EMBL/GenBank/DDBJ whole genome shotgun (WGS) entry which is preliminary data.</text>
</comment>
<dbReference type="GeneID" id="78017718"/>
<proteinExistence type="predicted"/>